<evidence type="ECO:0000256" key="1">
    <source>
        <dbReference type="ARBA" id="ARBA00004953"/>
    </source>
</evidence>
<keyword evidence="2" id="KW-0169">Cobalamin biosynthesis</keyword>
<dbReference type="AlphaFoldDB" id="A0A4Q9GPB5"/>
<protein>
    <recommendedName>
        <fullName evidence="6">Precorrin-6A synthase [deacetylating]</fullName>
        <ecNumber evidence="6">2.1.1.152</ecNumber>
    </recommendedName>
</protein>
<dbReference type="InterPro" id="IPR014777">
    <property type="entry name" value="4pyrrole_Mease_sub1"/>
</dbReference>
<dbReference type="InterPro" id="IPR014776">
    <property type="entry name" value="4pyrrole_Mease_sub2"/>
</dbReference>
<dbReference type="CDD" id="cd11643">
    <property type="entry name" value="Precorrin-6A-synthase"/>
    <property type="match status" value="1"/>
</dbReference>
<dbReference type="PANTHER" id="PTHR43467:SF1">
    <property type="entry name" value="PRECORRIN-6A SYNTHASE [DEACETYLATING]"/>
    <property type="match status" value="1"/>
</dbReference>
<dbReference type="InterPro" id="IPR012797">
    <property type="entry name" value="CobF"/>
</dbReference>
<keyword evidence="9" id="KW-1185">Reference proteome</keyword>
<dbReference type="PANTHER" id="PTHR43467">
    <property type="entry name" value="COBALT-PRECORRIN-2 C(20)-METHYLTRANSFERASE"/>
    <property type="match status" value="1"/>
</dbReference>
<gene>
    <name evidence="8" type="ORF">EYR15_10405</name>
</gene>
<dbReference type="Gene3D" id="3.30.950.10">
    <property type="entry name" value="Methyltransferase, Cobalt-precorrin-4 Transmethylase, Domain 2"/>
    <property type="match status" value="1"/>
</dbReference>
<comment type="pathway">
    <text evidence="1">Cofactor biosynthesis; adenosylcobalamin biosynthesis.</text>
</comment>
<dbReference type="InterPro" id="IPR000878">
    <property type="entry name" value="4pyrrol_Mease"/>
</dbReference>
<dbReference type="PIRSF" id="PIRSF036525">
    <property type="entry name" value="CobF"/>
    <property type="match status" value="1"/>
</dbReference>
<dbReference type="InterPro" id="IPR035996">
    <property type="entry name" value="4pyrrol_Methylase_sf"/>
</dbReference>
<evidence type="ECO:0000256" key="6">
    <source>
        <dbReference type="PIRNR" id="PIRNR036525"/>
    </source>
</evidence>
<keyword evidence="4 6" id="KW-0808">Transferase</keyword>
<reference evidence="8 9" key="1">
    <citation type="submission" date="2019-02" db="EMBL/GenBank/DDBJ databases">
        <title>Hansschlegelia quercus sp. nov., a novel methylotrophic bacterium from buds of oak (Quercus robur L.).</title>
        <authorList>
            <person name="Agafonova N.V."/>
            <person name="Kaparullina E.N."/>
            <person name="Grouzdev D.S."/>
            <person name="Doronina N.V."/>
        </authorList>
    </citation>
    <scope>NUCLEOTIDE SEQUENCE [LARGE SCALE GENOMIC DNA]</scope>
    <source>
        <strain evidence="8 9">Dub</strain>
    </source>
</reference>
<keyword evidence="5 6" id="KW-0949">S-adenosyl-L-methionine</keyword>
<dbReference type="RefSeq" id="WP_131003474.1">
    <property type="nucleotide sequence ID" value="NZ_JBHSZR010000007.1"/>
</dbReference>
<comment type="caution">
    <text evidence="8">The sequence shown here is derived from an EMBL/GenBank/DDBJ whole genome shotgun (WGS) entry which is preliminary data.</text>
</comment>
<dbReference type="EMBL" id="SIUB01000004">
    <property type="protein sequence ID" value="TBN53417.1"/>
    <property type="molecule type" value="Genomic_DNA"/>
</dbReference>
<dbReference type="SUPFAM" id="SSF53790">
    <property type="entry name" value="Tetrapyrrole methylase"/>
    <property type="match status" value="1"/>
</dbReference>
<dbReference type="Pfam" id="PF00590">
    <property type="entry name" value="TP_methylase"/>
    <property type="match status" value="1"/>
</dbReference>
<sequence>MGKTILLIGIGAGDPEQITIQAINALNRTDAFFLMDKGASKEKLNALRKDILDLYATERPHRFIDGTMPEREREGVAYDAAVADLNARKLAVFDRMIGEELGDGETGAFLIWGDPALYDSTIRIMEEIEATGRHDLSWEVIPGISSVQALAAKHRVTLNTIGGAFTVTTGRRLVQGWPAGVDTAIVMLDADNAYASLPAADSIDIYWGAYVGSNDEILISGRLDQVADEIVERRAAARSANGWIMDSYLLRKRGP</sequence>
<dbReference type="OrthoDB" id="9787471at2"/>
<dbReference type="EC" id="2.1.1.152" evidence="6"/>
<keyword evidence="3 6" id="KW-0489">Methyltransferase</keyword>
<dbReference type="NCBIfam" id="TIGR02434">
    <property type="entry name" value="CobF"/>
    <property type="match status" value="1"/>
</dbReference>
<feature type="domain" description="Tetrapyrrole methylase" evidence="7">
    <location>
        <begin position="5"/>
        <end position="226"/>
    </location>
</feature>
<name>A0A4Q9GPB5_9HYPH</name>
<evidence type="ECO:0000313" key="8">
    <source>
        <dbReference type="EMBL" id="TBN53417.1"/>
    </source>
</evidence>
<dbReference type="GO" id="GO:0032259">
    <property type="term" value="P:methylation"/>
    <property type="evidence" value="ECO:0007669"/>
    <property type="project" value="UniProtKB-KW"/>
</dbReference>
<evidence type="ECO:0000256" key="2">
    <source>
        <dbReference type="ARBA" id="ARBA00022573"/>
    </source>
</evidence>
<dbReference type="Gene3D" id="3.40.1010.10">
    <property type="entry name" value="Cobalt-precorrin-4 Transmethylase, Domain 1"/>
    <property type="match status" value="1"/>
</dbReference>
<comment type="catalytic activity">
    <reaction evidence="6">
        <text>precorrin-5 + S-adenosyl-L-methionine + H2O = precorrin-6A + acetate + S-adenosyl-L-homocysteine + 2 H(+)</text>
        <dbReference type="Rhea" id="RHEA:18261"/>
        <dbReference type="ChEBI" id="CHEBI:15377"/>
        <dbReference type="ChEBI" id="CHEBI:15378"/>
        <dbReference type="ChEBI" id="CHEBI:30089"/>
        <dbReference type="ChEBI" id="CHEBI:57856"/>
        <dbReference type="ChEBI" id="CHEBI:59789"/>
        <dbReference type="ChEBI" id="CHEBI:77871"/>
        <dbReference type="ChEBI" id="CHEBI:77872"/>
        <dbReference type="EC" id="2.1.1.152"/>
    </reaction>
</comment>
<dbReference type="Proteomes" id="UP000291613">
    <property type="component" value="Unassembled WGS sequence"/>
</dbReference>
<dbReference type="GO" id="GO:0009236">
    <property type="term" value="P:cobalamin biosynthetic process"/>
    <property type="evidence" value="ECO:0007669"/>
    <property type="project" value="UniProtKB-KW"/>
</dbReference>
<comment type="function">
    <text evidence="6">Catalyzes the methylation of C-1 in precorrin-5 and the subsequent extrusion of acetic acid from the resulting intermediate to form cobalt-precorrin-6A.</text>
</comment>
<evidence type="ECO:0000259" key="7">
    <source>
        <dbReference type="Pfam" id="PF00590"/>
    </source>
</evidence>
<proteinExistence type="predicted"/>
<organism evidence="8 9">
    <name type="scientific">Hansschlegelia quercus</name>
    <dbReference type="NCBI Taxonomy" id="2528245"/>
    <lineage>
        <taxon>Bacteria</taxon>
        <taxon>Pseudomonadati</taxon>
        <taxon>Pseudomonadota</taxon>
        <taxon>Alphaproteobacteria</taxon>
        <taxon>Hyphomicrobiales</taxon>
        <taxon>Methylopilaceae</taxon>
        <taxon>Hansschlegelia</taxon>
    </lineage>
</organism>
<evidence type="ECO:0000256" key="4">
    <source>
        <dbReference type="ARBA" id="ARBA00022679"/>
    </source>
</evidence>
<evidence type="ECO:0000256" key="5">
    <source>
        <dbReference type="ARBA" id="ARBA00022691"/>
    </source>
</evidence>
<accession>A0A4Q9GPB5</accession>
<evidence type="ECO:0000256" key="3">
    <source>
        <dbReference type="ARBA" id="ARBA00022603"/>
    </source>
</evidence>
<dbReference type="GO" id="GO:0043819">
    <property type="term" value="F:precorrin-6A synthase (deacetylating) activity"/>
    <property type="evidence" value="ECO:0007669"/>
    <property type="project" value="UniProtKB-EC"/>
</dbReference>
<evidence type="ECO:0000313" key="9">
    <source>
        <dbReference type="Proteomes" id="UP000291613"/>
    </source>
</evidence>